<reference evidence="1 2" key="1">
    <citation type="journal article" date="2010" name="Stand. Genomic Sci.">
        <title>Complete genome sequence of Meiothermus silvanus type strain (VI-R2).</title>
        <authorList>
            <person name="Sikorski J."/>
            <person name="Tindall B.J."/>
            <person name="Lowry S."/>
            <person name="Lucas S."/>
            <person name="Nolan M."/>
            <person name="Copeland A."/>
            <person name="Glavina Del Rio T."/>
            <person name="Tice H."/>
            <person name="Cheng J.F."/>
            <person name="Han C."/>
            <person name="Pitluck S."/>
            <person name="Liolios K."/>
            <person name="Ivanova N."/>
            <person name="Mavromatis K."/>
            <person name="Mikhailova N."/>
            <person name="Pati A."/>
            <person name="Goodwin L."/>
            <person name="Chen A."/>
            <person name="Palaniappan K."/>
            <person name="Land M."/>
            <person name="Hauser L."/>
            <person name="Chang Y.J."/>
            <person name="Jeffries C.D."/>
            <person name="Rohde M."/>
            <person name="Goker M."/>
            <person name="Woyke T."/>
            <person name="Bristow J."/>
            <person name="Eisen J.A."/>
            <person name="Markowitz V."/>
            <person name="Hugenholtz P."/>
            <person name="Kyrpides N.C."/>
            <person name="Klenk H.P."/>
            <person name="Lapidus A."/>
        </authorList>
    </citation>
    <scope>NUCLEOTIDE SEQUENCE [LARGE SCALE GENOMIC DNA]</scope>
    <source>
        <strain evidence="2">ATCC 700542 / DSM 9946 / VI-R2</strain>
    </source>
</reference>
<dbReference type="Proteomes" id="UP000001916">
    <property type="component" value="Chromosome"/>
</dbReference>
<evidence type="ECO:0008006" key="3">
    <source>
        <dbReference type="Google" id="ProtNLM"/>
    </source>
</evidence>
<dbReference type="AlphaFoldDB" id="D7BB28"/>
<evidence type="ECO:0000313" key="1">
    <source>
        <dbReference type="EMBL" id="ADH64402.1"/>
    </source>
</evidence>
<evidence type="ECO:0000313" key="2">
    <source>
        <dbReference type="Proteomes" id="UP000001916"/>
    </source>
</evidence>
<protein>
    <recommendedName>
        <fullName evidence="3">Lipoprotein</fullName>
    </recommendedName>
</protein>
<dbReference type="OrthoDB" id="31716at2"/>
<dbReference type="STRING" id="526227.Mesil_2552"/>
<dbReference type="KEGG" id="msv:Mesil_2552"/>
<dbReference type="eggNOG" id="ENOG502ZDK0">
    <property type="taxonomic scope" value="Bacteria"/>
</dbReference>
<dbReference type="HOGENOM" id="CLU_1459692_0_0_0"/>
<organism evidence="1 2">
    <name type="scientific">Allomeiothermus silvanus (strain ATCC 700542 / DSM 9946 / NBRC 106475 / NCIMB 13440 / VI-R2)</name>
    <name type="common">Thermus silvanus</name>
    <dbReference type="NCBI Taxonomy" id="526227"/>
    <lineage>
        <taxon>Bacteria</taxon>
        <taxon>Thermotogati</taxon>
        <taxon>Deinococcota</taxon>
        <taxon>Deinococci</taxon>
        <taxon>Thermales</taxon>
        <taxon>Thermaceae</taxon>
        <taxon>Allomeiothermus</taxon>
    </lineage>
</organism>
<proteinExistence type="predicted"/>
<keyword evidence="2" id="KW-1185">Reference proteome</keyword>
<accession>D7BB28</accession>
<dbReference type="RefSeq" id="WP_013158943.1">
    <property type="nucleotide sequence ID" value="NC_014212.1"/>
</dbReference>
<dbReference type="EMBL" id="CP002042">
    <property type="protein sequence ID" value="ADH64402.1"/>
    <property type="molecule type" value="Genomic_DNA"/>
</dbReference>
<dbReference type="PROSITE" id="PS51257">
    <property type="entry name" value="PROKAR_LIPOPROTEIN"/>
    <property type="match status" value="1"/>
</dbReference>
<sequence>MKKAFLLPIVGALLASCGVVEVKLVPPVISNLQSQATFCTNRDTLIDFRFDKNGLLTRLEVYVTKDDPNFKAPTDDPEAKYLGDVKFFDLGNNNIVSYIAADTDGNGRIQSLKDVFASQSSKDVFASQSNGVNAQTIVVTPVPHRLWVRGFNVTEGSAFVKADNAITPSSDPNCDPIFPYGDPNR</sequence>
<gene>
    <name evidence="1" type="ordered locus">Mesil_2552</name>
</gene>
<name>D7BB28_ALLS1</name>